<keyword evidence="2" id="KW-1185">Reference proteome</keyword>
<evidence type="ECO:0000313" key="2">
    <source>
        <dbReference type="Proteomes" id="UP001596455"/>
    </source>
</evidence>
<dbReference type="EMBL" id="JBHTCQ010000001">
    <property type="protein sequence ID" value="MFC7405277.1"/>
    <property type="molecule type" value="Genomic_DNA"/>
</dbReference>
<name>A0ABW2QBH9_9MICO</name>
<dbReference type="RefSeq" id="WP_382393460.1">
    <property type="nucleotide sequence ID" value="NZ_JBHTCQ010000001.1"/>
</dbReference>
<dbReference type="PROSITE" id="PS51257">
    <property type="entry name" value="PROKAR_LIPOPROTEIN"/>
    <property type="match status" value="1"/>
</dbReference>
<organism evidence="1 2">
    <name type="scientific">Georgenia alba</name>
    <dbReference type="NCBI Taxonomy" id="2233858"/>
    <lineage>
        <taxon>Bacteria</taxon>
        <taxon>Bacillati</taxon>
        <taxon>Actinomycetota</taxon>
        <taxon>Actinomycetes</taxon>
        <taxon>Micrococcales</taxon>
        <taxon>Bogoriellaceae</taxon>
        <taxon>Georgenia</taxon>
    </lineage>
</organism>
<proteinExistence type="predicted"/>
<accession>A0ABW2QBH9</accession>
<gene>
    <name evidence="1" type="ORF">ACFQQL_09180</name>
</gene>
<comment type="caution">
    <text evidence="1">The sequence shown here is derived from an EMBL/GenBank/DDBJ whole genome shotgun (WGS) entry which is preliminary data.</text>
</comment>
<protein>
    <submittedName>
        <fullName evidence="1">Uncharacterized protein</fullName>
    </submittedName>
</protein>
<dbReference type="Proteomes" id="UP001596455">
    <property type="component" value="Unassembled WGS sequence"/>
</dbReference>
<reference evidence="2" key="1">
    <citation type="journal article" date="2019" name="Int. J. Syst. Evol. Microbiol.">
        <title>The Global Catalogue of Microorganisms (GCM) 10K type strain sequencing project: providing services to taxonomists for standard genome sequencing and annotation.</title>
        <authorList>
            <consortium name="The Broad Institute Genomics Platform"/>
            <consortium name="The Broad Institute Genome Sequencing Center for Infectious Disease"/>
            <person name="Wu L."/>
            <person name="Ma J."/>
        </authorList>
    </citation>
    <scope>NUCLEOTIDE SEQUENCE [LARGE SCALE GENOMIC DNA]</scope>
    <source>
        <strain evidence="2">JCM 1490</strain>
    </source>
</reference>
<sequence>MSHDSRPGVRHVLPLLAVLIGLAACSAEPEPDPVEVSVEVRDWTGWSREQPEPEHTTVELSDGATFQVETVSGTVTFTATDVSVEDIELETDQDLVVPNPGGGIDLDGGESRFTLTPDPPLELVTPTMDAGTRVILTVRR</sequence>
<evidence type="ECO:0000313" key="1">
    <source>
        <dbReference type="EMBL" id="MFC7405277.1"/>
    </source>
</evidence>